<name>A0A915J6W0_ROMCU</name>
<evidence type="ECO:0000313" key="3">
    <source>
        <dbReference type="WBParaSite" id="nRc.2.0.1.t21473-RA"/>
    </source>
</evidence>
<accession>A0A915J6W0</accession>
<reference evidence="3" key="1">
    <citation type="submission" date="2022-11" db="UniProtKB">
        <authorList>
            <consortium name="WormBaseParasite"/>
        </authorList>
    </citation>
    <scope>IDENTIFICATION</scope>
</reference>
<dbReference type="AlphaFoldDB" id="A0A915J6W0"/>
<sequence>MVKYYTRKKTIHGAPTKQYANKKKNEEEKNNVQKQTQENSPVCYSCISFVKLHQSQSAPFDILGTNHFDQHFLKLWSKKFRYFYSKTYQLTKHCRRLEFGSGAKVPALPCHQRCFSMQTEAVVLGRALRQQDTVVMQSIYLYKDTVVL</sequence>
<proteinExistence type="predicted"/>
<organism evidence="2 3">
    <name type="scientific">Romanomermis culicivorax</name>
    <name type="common">Nematode worm</name>
    <dbReference type="NCBI Taxonomy" id="13658"/>
    <lineage>
        <taxon>Eukaryota</taxon>
        <taxon>Metazoa</taxon>
        <taxon>Ecdysozoa</taxon>
        <taxon>Nematoda</taxon>
        <taxon>Enoplea</taxon>
        <taxon>Dorylaimia</taxon>
        <taxon>Mermithida</taxon>
        <taxon>Mermithoidea</taxon>
        <taxon>Mermithidae</taxon>
        <taxon>Romanomermis</taxon>
    </lineage>
</organism>
<keyword evidence="2" id="KW-1185">Reference proteome</keyword>
<dbReference type="Proteomes" id="UP000887565">
    <property type="component" value="Unplaced"/>
</dbReference>
<evidence type="ECO:0000313" key="2">
    <source>
        <dbReference type="Proteomes" id="UP000887565"/>
    </source>
</evidence>
<dbReference type="WBParaSite" id="nRc.2.0.1.t21473-RA">
    <property type="protein sequence ID" value="nRc.2.0.1.t21473-RA"/>
    <property type="gene ID" value="nRc.2.0.1.g21473"/>
</dbReference>
<evidence type="ECO:0000256" key="1">
    <source>
        <dbReference type="SAM" id="MobiDB-lite"/>
    </source>
</evidence>
<feature type="region of interest" description="Disordered" evidence="1">
    <location>
        <begin position="15"/>
        <end position="34"/>
    </location>
</feature>
<protein>
    <submittedName>
        <fullName evidence="3">Uncharacterized protein</fullName>
    </submittedName>
</protein>